<keyword evidence="2" id="KW-1133">Transmembrane helix</keyword>
<dbReference type="InterPro" id="IPR022603">
    <property type="entry name" value="DUF3152"/>
</dbReference>
<sequence>MTGKHRAARGGRRRQAKRTPVRFAAAVTSVVVTAVAVAARLTIGEPDPLAGIPESNRPEVALESPPSTTATAGAPATSRSESDATTVPNTPEAEASPTTPQQTPVPETGSGRFASAVGTSPVVGHGELVTYSVEVEGGLPVKPAAFARIVDGVLSDPRGWTALSDHSVKRVSSNADYRIRLASPDTTDTLCSPLDTGGRLSCRNGDNVVLNAWRWANGARSYRGDLGDYRSYMINHEFGHALGYGHRMCPRAGARAPVMVQQTKGLGGCVANPWPAVTQG</sequence>
<reference evidence="5" key="1">
    <citation type="journal article" date="2019" name="Int. J. Syst. Evol. Microbiol.">
        <title>The Global Catalogue of Microorganisms (GCM) 10K type strain sequencing project: providing services to taxonomists for standard genome sequencing and annotation.</title>
        <authorList>
            <consortium name="The Broad Institute Genomics Platform"/>
            <consortium name="The Broad Institute Genome Sequencing Center for Infectious Disease"/>
            <person name="Wu L."/>
            <person name="Ma J."/>
        </authorList>
    </citation>
    <scope>NUCLEOTIDE SEQUENCE [LARGE SCALE GENOMIC DNA]</scope>
    <source>
        <strain evidence="5">JCM 16703</strain>
    </source>
</reference>
<keyword evidence="5" id="KW-1185">Reference proteome</keyword>
<proteinExistence type="predicted"/>
<protein>
    <recommendedName>
        <fullName evidence="3">DUF3152 domain-containing protein</fullName>
    </recommendedName>
</protein>
<dbReference type="SUPFAM" id="SSF55486">
    <property type="entry name" value="Metalloproteases ('zincins'), catalytic domain"/>
    <property type="match status" value="1"/>
</dbReference>
<gene>
    <name evidence="4" type="ORF">GCM10022215_37950</name>
</gene>
<dbReference type="Gene3D" id="3.40.390.10">
    <property type="entry name" value="Collagenase (Catalytic Domain)"/>
    <property type="match status" value="1"/>
</dbReference>
<evidence type="ECO:0000313" key="5">
    <source>
        <dbReference type="Proteomes" id="UP001501495"/>
    </source>
</evidence>
<dbReference type="InterPro" id="IPR024079">
    <property type="entry name" value="MetalloPept_cat_dom_sf"/>
</dbReference>
<keyword evidence="2" id="KW-0812">Transmembrane</keyword>
<dbReference type="Pfam" id="PF11350">
    <property type="entry name" value="DUF3152"/>
    <property type="match status" value="1"/>
</dbReference>
<feature type="region of interest" description="Disordered" evidence="1">
    <location>
        <begin position="1"/>
        <end position="20"/>
    </location>
</feature>
<feature type="compositionally biased region" description="Low complexity" evidence="1">
    <location>
        <begin position="97"/>
        <end position="108"/>
    </location>
</feature>
<accession>A0ABP7XY47</accession>
<evidence type="ECO:0000313" key="4">
    <source>
        <dbReference type="EMBL" id="GAA4127460.1"/>
    </source>
</evidence>
<evidence type="ECO:0000256" key="2">
    <source>
        <dbReference type="SAM" id="Phobius"/>
    </source>
</evidence>
<feature type="transmembrane region" description="Helical" evidence="2">
    <location>
        <begin position="21"/>
        <end position="43"/>
    </location>
</feature>
<feature type="compositionally biased region" description="Low complexity" evidence="1">
    <location>
        <begin position="64"/>
        <end position="79"/>
    </location>
</feature>
<organism evidence="4 5">
    <name type="scientific">Nocardioides fonticola</name>
    <dbReference type="NCBI Taxonomy" id="450363"/>
    <lineage>
        <taxon>Bacteria</taxon>
        <taxon>Bacillati</taxon>
        <taxon>Actinomycetota</taxon>
        <taxon>Actinomycetes</taxon>
        <taxon>Propionibacteriales</taxon>
        <taxon>Nocardioidaceae</taxon>
        <taxon>Nocardioides</taxon>
    </lineage>
</organism>
<evidence type="ECO:0000259" key="3">
    <source>
        <dbReference type="Pfam" id="PF11350"/>
    </source>
</evidence>
<feature type="domain" description="DUF3152" evidence="3">
    <location>
        <begin position="100"/>
        <end position="266"/>
    </location>
</feature>
<dbReference type="EMBL" id="BAAAZH010000031">
    <property type="protein sequence ID" value="GAA4127460.1"/>
    <property type="molecule type" value="Genomic_DNA"/>
</dbReference>
<comment type="caution">
    <text evidence="4">The sequence shown here is derived from an EMBL/GenBank/DDBJ whole genome shotgun (WGS) entry which is preliminary data.</text>
</comment>
<feature type="region of interest" description="Disordered" evidence="1">
    <location>
        <begin position="45"/>
        <end position="118"/>
    </location>
</feature>
<keyword evidence="2" id="KW-0472">Membrane</keyword>
<name>A0ABP7XY47_9ACTN</name>
<evidence type="ECO:0000256" key="1">
    <source>
        <dbReference type="SAM" id="MobiDB-lite"/>
    </source>
</evidence>
<dbReference type="Proteomes" id="UP001501495">
    <property type="component" value="Unassembled WGS sequence"/>
</dbReference>